<organism evidence="2 3">
    <name type="scientific">Naumovozyma castellii</name>
    <name type="common">Yeast</name>
    <name type="synonym">Saccharomyces castellii</name>
    <dbReference type="NCBI Taxonomy" id="27288"/>
    <lineage>
        <taxon>Eukaryota</taxon>
        <taxon>Fungi</taxon>
        <taxon>Dikarya</taxon>
        <taxon>Ascomycota</taxon>
        <taxon>Saccharomycotina</taxon>
        <taxon>Saccharomycetes</taxon>
        <taxon>Saccharomycetales</taxon>
        <taxon>Saccharomycetaceae</taxon>
        <taxon>Naumovozyma</taxon>
    </lineage>
</organism>
<dbReference type="Pfam" id="PF05011">
    <property type="entry name" value="DBR1"/>
    <property type="match status" value="1"/>
</dbReference>
<dbReference type="InterPro" id="IPR029052">
    <property type="entry name" value="Metallo-depent_PP-like"/>
</dbReference>
<dbReference type="GO" id="GO:0032197">
    <property type="term" value="P:retrotransposition"/>
    <property type="evidence" value="ECO:0007669"/>
    <property type="project" value="EnsemblFungi"/>
</dbReference>
<dbReference type="KEGG" id="ncs:NCAS_0F02330"/>
<sequence length="427" mass="50469">MEKPQLRIAIEGCCHGELNNIFKEVSRLHQQNPIDLLIILGDFQSLRSTADFCSISIPPKYQKLGDFHNYYNNDTWGPPVPTLFIGGNHESMRHLMLLPHGGYASKDIYYLGYSNMIWFKGVRIGSLSGIWKQWDLERSRTEWSQLERNRSWQKNVRSLYHVRKSDVIPLFMVREDVDLMLSHDWPNGVVYYGNMQQLLKYKPFFKQDIDKRELGSPISWQLLRELKPKWWLSAHLHVKFEALIKHTKRTLNLSDDADVRKNNDEIALNLSSDSEEDVPSTFQPENKDEIVLDLSSEEDTKQVQKPKKKKKINAAKETKFLSLDKCLPRRKYLEVINVEADTSHPSWQNAQMYWDPEFVHNLQYMEKNKGIMKDTPLEQMNWNHIIRESGFYDRDIDWSLYTVPNYTPGIQRRENEQTKLFIDRFLT</sequence>
<dbReference type="RefSeq" id="XP_003677072.1">
    <property type="nucleotide sequence ID" value="XM_003677024.1"/>
</dbReference>
<dbReference type="GO" id="GO:0008270">
    <property type="term" value="F:zinc ion binding"/>
    <property type="evidence" value="ECO:0007669"/>
    <property type="project" value="EnsemblFungi"/>
</dbReference>
<proteinExistence type="predicted"/>
<gene>
    <name evidence="2" type="primary">NCAS0F02330</name>
    <name evidence="2" type="ordered locus">NCAS_0F02330</name>
</gene>
<dbReference type="Proteomes" id="UP000001640">
    <property type="component" value="Chromosome 6"/>
</dbReference>
<dbReference type="InterPro" id="IPR004843">
    <property type="entry name" value="Calcineurin-like_PHP"/>
</dbReference>
<dbReference type="InterPro" id="IPR007708">
    <property type="entry name" value="DBR1_C"/>
</dbReference>
<dbReference type="PANTHER" id="PTHR12849">
    <property type="entry name" value="RNA LARIAT DEBRANCHING ENZYME"/>
    <property type="match status" value="1"/>
</dbReference>
<evidence type="ECO:0000313" key="3">
    <source>
        <dbReference type="Proteomes" id="UP000001640"/>
    </source>
</evidence>
<dbReference type="OrthoDB" id="407609at2759"/>
<dbReference type="GO" id="GO:0008419">
    <property type="term" value="F:RNA lariat debranching enzyme activity"/>
    <property type="evidence" value="ECO:0007669"/>
    <property type="project" value="EnsemblFungi"/>
</dbReference>
<dbReference type="GO" id="GO:0005506">
    <property type="term" value="F:iron ion binding"/>
    <property type="evidence" value="ECO:0007669"/>
    <property type="project" value="EnsemblFungi"/>
</dbReference>
<reference evidence="2 3" key="1">
    <citation type="journal article" date="2011" name="Proc. Natl. Acad. Sci. U.S.A.">
        <title>Evolutionary erosion of yeast sex chromosomes by mating-type switching accidents.</title>
        <authorList>
            <person name="Gordon J.L."/>
            <person name="Armisen D."/>
            <person name="Proux-Wera E."/>
            <person name="Oheigeartaigh S.S."/>
            <person name="Byrne K.P."/>
            <person name="Wolfe K.H."/>
        </authorList>
    </citation>
    <scope>NUCLEOTIDE SEQUENCE [LARGE SCALE GENOMIC DNA]</scope>
    <source>
        <strain evidence="3">ATCC 76901 / BCRC 22586 / CBS 4309 / NBRC 1992 / NRRL Y-12630</strain>
    </source>
</reference>
<evidence type="ECO:0000259" key="1">
    <source>
        <dbReference type="SMART" id="SM01124"/>
    </source>
</evidence>
<dbReference type="Pfam" id="PF00149">
    <property type="entry name" value="Metallophos"/>
    <property type="match status" value="1"/>
</dbReference>
<dbReference type="GO" id="GO:0007124">
    <property type="term" value="P:pseudohyphal growth"/>
    <property type="evidence" value="ECO:0007669"/>
    <property type="project" value="EnsemblFungi"/>
</dbReference>
<feature type="domain" description="Lariat debranching enzyme C-terminal" evidence="1">
    <location>
        <begin position="303"/>
        <end position="425"/>
    </location>
</feature>
<dbReference type="STRING" id="1064592.G0VGU6"/>
<dbReference type="OMA" id="KWWFSAH"/>
<name>G0VGU6_NAUCA</name>
<dbReference type="GO" id="GO:0006401">
    <property type="term" value="P:RNA catabolic process"/>
    <property type="evidence" value="ECO:0007669"/>
    <property type="project" value="EnsemblFungi"/>
</dbReference>
<dbReference type="GO" id="GO:0005634">
    <property type="term" value="C:nucleus"/>
    <property type="evidence" value="ECO:0007669"/>
    <property type="project" value="TreeGrafter"/>
</dbReference>
<protein>
    <recommendedName>
        <fullName evidence="1">Lariat debranching enzyme C-terminal domain-containing protein</fullName>
    </recommendedName>
</protein>
<dbReference type="AlphaFoldDB" id="G0VGU6"/>
<dbReference type="eggNOG" id="KOG2863">
    <property type="taxonomic scope" value="Eukaryota"/>
</dbReference>
<dbReference type="GeneID" id="96904365"/>
<evidence type="ECO:0000313" key="2">
    <source>
        <dbReference type="EMBL" id="CCC70717.1"/>
    </source>
</evidence>
<dbReference type="GO" id="GO:0030145">
    <property type="term" value="F:manganese ion binding"/>
    <property type="evidence" value="ECO:0007669"/>
    <property type="project" value="EnsemblFungi"/>
</dbReference>
<keyword evidence="3" id="KW-1185">Reference proteome</keyword>
<dbReference type="PANTHER" id="PTHR12849:SF0">
    <property type="entry name" value="LARIAT DEBRANCHING ENZYME"/>
    <property type="match status" value="1"/>
</dbReference>
<dbReference type="GO" id="GO:0045292">
    <property type="term" value="P:mRNA cis splicing, via spliceosome"/>
    <property type="evidence" value="ECO:0007669"/>
    <property type="project" value="EnsemblFungi"/>
</dbReference>
<dbReference type="FunCoup" id="G0VGU6">
    <property type="interactions" value="717"/>
</dbReference>
<dbReference type="InParanoid" id="G0VGU6"/>
<dbReference type="SUPFAM" id="SSF56300">
    <property type="entry name" value="Metallo-dependent phosphatases"/>
    <property type="match status" value="1"/>
</dbReference>
<dbReference type="SMART" id="SM01124">
    <property type="entry name" value="DBR1"/>
    <property type="match status" value="1"/>
</dbReference>
<reference key="2">
    <citation type="submission" date="2011-08" db="EMBL/GenBank/DDBJ databases">
        <title>Genome sequence of Naumovozyma castellii.</title>
        <authorList>
            <person name="Gordon J.L."/>
            <person name="Armisen D."/>
            <person name="Proux-Wera E."/>
            <person name="OhEigeartaigh S.S."/>
            <person name="Byrne K.P."/>
            <person name="Wolfe K.H."/>
        </authorList>
    </citation>
    <scope>NUCLEOTIDE SEQUENCE</scope>
    <source>
        <strain>Type strain:CBS 4309</strain>
    </source>
</reference>
<dbReference type="HOGENOM" id="CLU_005893_1_0_1"/>
<dbReference type="EMBL" id="HE576757">
    <property type="protein sequence ID" value="CCC70717.1"/>
    <property type="molecule type" value="Genomic_DNA"/>
</dbReference>
<dbReference type="GO" id="GO:0016074">
    <property type="term" value="P:sno(s)RNA metabolic process"/>
    <property type="evidence" value="ECO:0007669"/>
    <property type="project" value="EnsemblFungi"/>
</dbReference>
<accession>G0VGU6</accession>